<dbReference type="CDD" id="cd07103">
    <property type="entry name" value="ALDH_F5_SSADH_GabD"/>
    <property type="match status" value="1"/>
</dbReference>
<keyword evidence="7" id="KW-1185">Reference proteome</keyword>
<dbReference type="InterPro" id="IPR016161">
    <property type="entry name" value="Ald_DH/histidinol_DH"/>
</dbReference>
<proteinExistence type="inferred from homology"/>
<dbReference type="Pfam" id="PF00171">
    <property type="entry name" value="Aldedh"/>
    <property type="match status" value="1"/>
</dbReference>
<dbReference type="PROSITE" id="PS00070">
    <property type="entry name" value="ALDEHYDE_DEHYDR_CYS"/>
    <property type="match status" value="1"/>
</dbReference>
<dbReference type="GO" id="GO:0016620">
    <property type="term" value="F:oxidoreductase activity, acting on the aldehyde or oxo group of donors, NAD or NADP as acceptor"/>
    <property type="evidence" value="ECO:0007669"/>
    <property type="project" value="InterPro"/>
</dbReference>
<protein>
    <submittedName>
        <fullName evidence="6">Aldehyde Dehydrogenase</fullName>
    </submittedName>
</protein>
<evidence type="ECO:0000256" key="2">
    <source>
        <dbReference type="ARBA" id="ARBA00023002"/>
    </source>
</evidence>
<accession>R4WLX8</accession>
<gene>
    <name evidence="6" type="ORF">BRPE64_BCDS09520</name>
</gene>
<dbReference type="InterPro" id="IPR016162">
    <property type="entry name" value="Ald_DH_N"/>
</dbReference>
<dbReference type="OrthoDB" id="6187633at2"/>
<evidence type="ECO:0000256" key="3">
    <source>
        <dbReference type="PROSITE-ProRule" id="PRU10007"/>
    </source>
</evidence>
<dbReference type="PATRIC" id="fig|758793.3.peg.3859"/>
<reference evidence="6 7" key="1">
    <citation type="journal article" date="2013" name="Genome Announc.">
        <title>Complete Genome Sequence of Burkholderia sp. Strain RPE64, Bacterial Symbiont of the Bean Bug Riptortus pedestris.</title>
        <authorList>
            <person name="Shibata T.F."/>
            <person name="Maeda T."/>
            <person name="Nikoh N."/>
            <person name="Yamaguchi K."/>
            <person name="Oshima K."/>
            <person name="Hattori M."/>
            <person name="Nishiyama T."/>
            <person name="Hasebe M."/>
            <person name="Fukatsu T."/>
            <person name="Kikuchi Y."/>
            <person name="Shigenobu S."/>
        </authorList>
    </citation>
    <scope>NUCLEOTIDE SEQUENCE [LARGE SCALE GENOMIC DNA]</scope>
</reference>
<dbReference type="AlphaFoldDB" id="R4WLX8"/>
<evidence type="ECO:0000259" key="5">
    <source>
        <dbReference type="Pfam" id="PF00171"/>
    </source>
</evidence>
<dbReference type="PANTHER" id="PTHR43353:SF5">
    <property type="entry name" value="SUCCINATE-SEMIALDEHYDE DEHYDROGENASE, MITOCHONDRIAL"/>
    <property type="match status" value="1"/>
</dbReference>
<dbReference type="InterPro" id="IPR016163">
    <property type="entry name" value="Ald_DH_C"/>
</dbReference>
<reference evidence="6 7" key="2">
    <citation type="journal article" date="2018" name="Int. J. Syst. Evol. Microbiol.">
        <title>Burkholderia insecticola sp. nov., a gut symbiotic bacterium of the bean bug Riptortus pedestris.</title>
        <authorList>
            <person name="Takeshita K."/>
            <person name="Tamaki H."/>
            <person name="Ohbayashi T."/>
            <person name="Meng X.-Y."/>
            <person name="Sone T."/>
            <person name="Mitani Y."/>
            <person name="Peeters C."/>
            <person name="Kikuchi Y."/>
            <person name="Vandamme P."/>
        </authorList>
    </citation>
    <scope>NUCLEOTIDE SEQUENCE [LARGE SCALE GENOMIC DNA]</scope>
    <source>
        <strain evidence="6">RPE64</strain>
    </source>
</reference>
<dbReference type="InterPro" id="IPR029510">
    <property type="entry name" value="Ald_DH_CS_GLU"/>
</dbReference>
<dbReference type="HOGENOM" id="CLU_005391_5_1_4"/>
<dbReference type="Gene3D" id="3.40.309.10">
    <property type="entry name" value="Aldehyde Dehydrogenase, Chain A, domain 2"/>
    <property type="match status" value="1"/>
</dbReference>
<name>R4WLX8_9BURK</name>
<evidence type="ECO:0000313" key="7">
    <source>
        <dbReference type="Proteomes" id="UP000013966"/>
    </source>
</evidence>
<comment type="similarity">
    <text evidence="1 4">Belongs to the aldehyde dehydrogenase family.</text>
</comment>
<dbReference type="PANTHER" id="PTHR43353">
    <property type="entry name" value="SUCCINATE-SEMIALDEHYDE DEHYDROGENASE, MITOCHONDRIAL"/>
    <property type="match status" value="1"/>
</dbReference>
<dbReference type="Gene3D" id="3.40.605.10">
    <property type="entry name" value="Aldehyde Dehydrogenase, Chain A, domain 1"/>
    <property type="match status" value="1"/>
</dbReference>
<dbReference type="KEGG" id="buo:BRPE64_BCDS09520"/>
<evidence type="ECO:0000313" key="6">
    <source>
        <dbReference type="EMBL" id="BAN25613.1"/>
    </source>
</evidence>
<sequence>MQLGHPVLFKSLCYVDGRWVHSDSAASIAVTNPADQKVIGHVPMLDRAQIVSAVDSAERAFQSWRWMPQQKRSALLLRWHELIMRHQADLAGILSLEQGKPLAESKGEIAYAASFVEWFANEAKRLAGRTIPTHIDGAHLGTVMEPVGVAALITPWNFPVAMITRKAAAALAAGCTVIVKPAHETPFSAIALAQLAEEAGFPPGVFNVVIGEPHMAMETLVGDTRVRAVSFTGSTRVGGLVAKTAAQAGIKKLALELGGNAPFIVTEDADLEQAVRIAVGAKFQTSGQDCCAANRILVARALYEPFVERYTAAVRSLKVGNAFETNVDIGPLMHQAAFDATLARVEDARAQGARITVGGNPHALGGWFFEPTVVADAKAGMRIYDEENFAPISAISPFDTLDEAVARANDTEYGLAAYVCATRIDTIFQLVRRLDFAMVSVNGVKFTGAPIPFGGMKASGLGREGGAEGFEPFVETKYFCLGNLGLPLSSAA</sequence>
<dbReference type="InterPro" id="IPR016160">
    <property type="entry name" value="Ald_DH_CS_CYS"/>
</dbReference>
<evidence type="ECO:0000256" key="4">
    <source>
        <dbReference type="RuleBase" id="RU003345"/>
    </source>
</evidence>
<dbReference type="SUPFAM" id="SSF53720">
    <property type="entry name" value="ALDH-like"/>
    <property type="match status" value="1"/>
</dbReference>
<feature type="domain" description="Aldehyde dehydrogenase" evidence="5">
    <location>
        <begin position="19"/>
        <end position="478"/>
    </location>
</feature>
<dbReference type="FunFam" id="3.40.605.10:FF:000005">
    <property type="entry name" value="Succinate-semialdehyde dehydrogenase I"/>
    <property type="match status" value="1"/>
</dbReference>
<dbReference type="RefSeq" id="WP_016355043.1">
    <property type="nucleotide sequence ID" value="NC_021294.1"/>
</dbReference>
<dbReference type="InterPro" id="IPR015590">
    <property type="entry name" value="Aldehyde_DH_dom"/>
</dbReference>
<keyword evidence="2 4" id="KW-0560">Oxidoreductase</keyword>
<feature type="active site" evidence="3">
    <location>
        <position position="256"/>
    </location>
</feature>
<dbReference type="Proteomes" id="UP000013966">
    <property type="component" value="Chromosome 2"/>
</dbReference>
<dbReference type="FunFam" id="3.40.309.10:FF:000004">
    <property type="entry name" value="Succinate-semialdehyde dehydrogenase I"/>
    <property type="match status" value="1"/>
</dbReference>
<dbReference type="InterPro" id="IPR050740">
    <property type="entry name" value="Aldehyde_DH_Superfamily"/>
</dbReference>
<dbReference type="STRING" id="758793.BRPE64_BCDS09520"/>
<dbReference type="PROSITE" id="PS00687">
    <property type="entry name" value="ALDEHYDE_DEHYDR_GLU"/>
    <property type="match status" value="1"/>
</dbReference>
<evidence type="ECO:0000256" key="1">
    <source>
        <dbReference type="ARBA" id="ARBA00009986"/>
    </source>
</evidence>
<organism evidence="6 7">
    <name type="scientific">Caballeronia insecticola</name>
    <dbReference type="NCBI Taxonomy" id="758793"/>
    <lineage>
        <taxon>Bacteria</taxon>
        <taxon>Pseudomonadati</taxon>
        <taxon>Pseudomonadota</taxon>
        <taxon>Betaproteobacteria</taxon>
        <taxon>Burkholderiales</taxon>
        <taxon>Burkholderiaceae</taxon>
        <taxon>Caballeronia</taxon>
    </lineage>
</organism>
<dbReference type="EMBL" id="AP013059">
    <property type="protein sequence ID" value="BAN25613.1"/>
    <property type="molecule type" value="Genomic_DNA"/>
</dbReference>